<evidence type="ECO:0000256" key="1">
    <source>
        <dbReference type="SAM" id="MobiDB-lite"/>
    </source>
</evidence>
<organism evidence="2 3">
    <name type="scientific">Aromia moschata</name>
    <dbReference type="NCBI Taxonomy" id="1265417"/>
    <lineage>
        <taxon>Eukaryota</taxon>
        <taxon>Metazoa</taxon>
        <taxon>Ecdysozoa</taxon>
        <taxon>Arthropoda</taxon>
        <taxon>Hexapoda</taxon>
        <taxon>Insecta</taxon>
        <taxon>Pterygota</taxon>
        <taxon>Neoptera</taxon>
        <taxon>Endopterygota</taxon>
        <taxon>Coleoptera</taxon>
        <taxon>Polyphaga</taxon>
        <taxon>Cucujiformia</taxon>
        <taxon>Chrysomeloidea</taxon>
        <taxon>Cerambycidae</taxon>
        <taxon>Cerambycinae</taxon>
        <taxon>Callichromatini</taxon>
        <taxon>Aromia</taxon>
    </lineage>
</organism>
<evidence type="ECO:0000313" key="2">
    <source>
        <dbReference type="EMBL" id="KAJ8952417.1"/>
    </source>
</evidence>
<gene>
    <name evidence="2" type="ORF">NQ318_014509</name>
</gene>
<reference evidence="2" key="1">
    <citation type="journal article" date="2023" name="Insect Mol. Biol.">
        <title>Genome sequencing provides insights into the evolution of gene families encoding plant cell wall-degrading enzymes in longhorned beetles.</title>
        <authorList>
            <person name="Shin N.R."/>
            <person name="Okamura Y."/>
            <person name="Kirsch R."/>
            <person name="Pauchet Y."/>
        </authorList>
    </citation>
    <scope>NUCLEOTIDE SEQUENCE</scope>
    <source>
        <strain evidence="2">AMC_N1</strain>
    </source>
</reference>
<proteinExistence type="predicted"/>
<feature type="region of interest" description="Disordered" evidence="1">
    <location>
        <begin position="74"/>
        <end position="123"/>
    </location>
</feature>
<dbReference type="EMBL" id="JAPWTK010000069">
    <property type="protein sequence ID" value="KAJ8952417.1"/>
    <property type="molecule type" value="Genomic_DNA"/>
</dbReference>
<keyword evidence="3" id="KW-1185">Reference proteome</keyword>
<name>A0AAV8YND4_9CUCU</name>
<protein>
    <submittedName>
        <fullName evidence="2">Uncharacterized protein</fullName>
    </submittedName>
</protein>
<evidence type="ECO:0000313" key="3">
    <source>
        <dbReference type="Proteomes" id="UP001162162"/>
    </source>
</evidence>
<dbReference type="AlphaFoldDB" id="A0AAV8YND4"/>
<feature type="region of interest" description="Disordered" evidence="1">
    <location>
        <begin position="169"/>
        <end position="190"/>
    </location>
</feature>
<sequence>MCCEEQQKRGDVQRQDKAKVNVISDIVLKNQYGKGEEEDLFSDEDIVETTPRKQIASFSERSILSQIDNLPVPGETTHIPLPAPETDHFDLDLAQLPPPPGFRDDTEPQDNAQNDFCDPNAADNDATMVNSIVNSNSLTPDKLSQLLFVRKSSSKVDCELSQSVVPCTPKSKAKINCPTTPEQQDRAKKE</sequence>
<dbReference type="Proteomes" id="UP001162162">
    <property type="component" value="Unassembled WGS sequence"/>
</dbReference>
<accession>A0AAV8YND4</accession>
<comment type="caution">
    <text evidence="2">The sequence shown here is derived from an EMBL/GenBank/DDBJ whole genome shotgun (WGS) entry which is preliminary data.</text>
</comment>
<feature type="non-terminal residue" evidence="2">
    <location>
        <position position="190"/>
    </location>
</feature>